<dbReference type="KEGG" id="mbn:Mboo_0325"/>
<organism evidence="1 2">
    <name type="scientific">Methanoregula boonei (strain DSM 21154 / JCM 14090 / 6A8)</name>
    <dbReference type="NCBI Taxonomy" id="456442"/>
    <lineage>
        <taxon>Archaea</taxon>
        <taxon>Methanobacteriati</taxon>
        <taxon>Methanobacteriota</taxon>
        <taxon>Stenosarchaea group</taxon>
        <taxon>Methanomicrobia</taxon>
        <taxon>Methanomicrobiales</taxon>
        <taxon>Methanoregulaceae</taxon>
        <taxon>Methanoregula</taxon>
    </lineage>
</organism>
<dbReference type="AlphaFoldDB" id="A7I536"/>
<sequence length="102" mass="11375">MVRTMLKKDERVLIVPASGDNEGVRLVPVKKGDRVVPVPTRDGRWITVKLSPLNRGDKIAVVTLRNGRKVALKLEEFSDADLERRVELAGDLTIEYREGGVP</sequence>
<proteinExistence type="predicted"/>
<dbReference type="HOGENOM" id="CLU_2271020_0_0_2"/>
<name>A7I536_METB6</name>
<evidence type="ECO:0000313" key="2">
    <source>
        <dbReference type="Proteomes" id="UP000002408"/>
    </source>
</evidence>
<gene>
    <name evidence="1" type="ordered locus">Mboo_0325</name>
</gene>
<evidence type="ECO:0000313" key="1">
    <source>
        <dbReference type="EMBL" id="ABS54847.1"/>
    </source>
</evidence>
<keyword evidence="2" id="KW-1185">Reference proteome</keyword>
<protein>
    <submittedName>
        <fullName evidence="1">Uncharacterized protein</fullName>
    </submittedName>
</protein>
<dbReference type="eggNOG" id="arCOG12932">
    <property type="taxonomic scope" value="Archaea"/>
</dbReference>
<accession>A7I536</accession>
<dbReference type="Proteomes" id="UP000002408">
    <property type="component" value="Chromosome"/>
</dbReference>
<reference evidence="2" key="1">
    <citation type="journal article" date="2015" name="Microbiology">
        <title>Genome of Methanoregula boonei 6A8 reveals adaptations to oligotrophic peatland environments.</title>
        <authorList>
            <person name="Braeuer S."/>
            <person name="Cadillo-Quiroz H."/>
            <person name="Kyrpides N."/>
            <person name="Woyke T."/>
            <person name="Goodwin L."/>
            <person name="Detter C."/>
            <person name="Podell S."/>
            <person name="Yavitt J.B."/>
            <person name="Zinder S.H."/>
        </authorList>
    </citation>
    <scope>NUCLEOTIDE SEQUENCE [LARGE SCALE GENOMIC DNA]</scope>
    <source>
        <strain evidence="2">DSM 21154 / JCM 14090 / 6A8</strain>
    </source>
</reference>
<dbReference type="EMBL" id="CP000780">
    <property type="protein sequence ID" value="ABS54847.1"/>
    <property type="molecule type" value="Genomic_DNA"/>
</dbReference>